<evidence type="ECO:0000313" key="1">
    <source>
        <dbReference type="EMBL" id="MPM30853.1"/>
    </source>
</evidence>
<proteinExistence type="predicted"/>
<sequence length="216" mass="23095">MDGFQSLRHGVVICGRGVRQAVRPLIVQYGGLAGNSEGGRCVLRHKVTVPDSQSRTRGDLCAGSGVHNRAGGKGNVHFTRQRKHAGACGAGQHVAGFQAGLRPDVRVGGNGNRRTGTLRVYSLADCIREGAVQIGEGNQRIVGTAAGCGGIVDAHTGQQHKEHRKQCPFFHRDSFHASKKERLSGLQCDSSASADCPQSGYFQIEPLGRSRTVRCW</sequence>
<protein>
    <submittedName>
        <fullName evidence="1">Uncharacterized protein</fullName>
    </submittedName>
</protein>
<dbReference type="EMBL" id="VSSQ01005908">
    <property type="protein sequence ID" value="MPM30853.1"/>
    <property type="molecule type" value="Genomic_DNA"/>
</dbReference>
<accession>A0A644YWL5</accession>
<gene>
    <name evidence="1" type="ORF">SDC9_77404</name>
</gene>
<comment type="caution">
    <text evidence="1">The sequence shown here is derived from an EMBL/GenBank/DDBJ whole genome shotgun (WGS) entry which is preliminary data.</text>
</comment>
<reference evidence="1" key="1">
    <citation type="submission" date="2019-08" db="EMBL/GenBank/DDBJ databases">
        <authorList>
            <person name="Kucharzyk K."/>
            <person name="Murdoch R.W."/>
            <person name="Higgins S."/>
            <person name="Loffler F."/>
        </authorList>
    </citation>
    <scope>NUCLEOTIDE SEQUENCE</scope>
</reference>
<organism evidence="1">
    <name type="scientific">bioreactor metagenome</name>
    <dbReference type="NCBI Taxonomy" id="1076179"/>
    <lineage>
        <taxon>unclassified sequences</taxon>
        <taxon>metagenomes</taxon>
        <taxon>ecological metagenomes</taxon>
    </lineage>
</organism>
<dbReference type="AlphaFoldDB" id="A0A644YWL5"/>
<name>A0A644YWL5_9ZZZZ</name>